<evidence type="ECO:0000313" key="2">
    <source>
        <dbReference type="EMBL" id="SFT12195.1"/>
    </source>
</evidence>
<dbReference type="Pfam" id="PF05573">
    <property type="entry name" value="NosL"/>
    <property type="match status" value="1"/>
</dbReference>
<feature type="transmembrane region" description="Helical" evidence="1">
    <location>
        <begin position="80"/>
        <end position="98"/>
    </location>
</feature>
<evidence type="ECO:0000256" key="1">
    <source>
        <dbReference type="SAM" id="Phobius"/>
    </source>
</evidence>
<protein>
    <submittedName>
        <fullName evidence="2">Copper chaperone NosL</fullName>
    </submittedName>
</protein>
<reference evidence="2 3" key="1">
    <citation type="submission" date="2016-10" db="EMBL/GenBank/DDBJ databases">
        <authorList>
            <person name="de Groot N.N."/>
        </authorList>
    </citation>
    <scope>NUCLEOTIDE SEQUENCE [LARGE SCALE GENOMIC DNA]</scope>
    <source>
        <strain evidence="2 3">CGMCC 1.6114</strain>
    </source>
</reference>
<sequence length="342" mass="38659">MKKFDNILMLLAALLLLLLFVFPIWQITLIAPQYPDGISLYIWINQITGDSPSTLQNINILNHYVGMKFIEPDAIPELSYFPYIIGGMSIAGIVIAIWGKRILYLIWSSVLGILGLLGIYDFYLWEYDYGHNLSPEAPIKVPGMAYQPPLFGEKYLLNFLAKSYPELGTYFMFIAILLAFTAFFIGRRRNKKIKAGIKATQLAAILALPLTIVSCEIKQAPIKYGSDACHYCKMTIVDPQHAAELVNNNGKVFKYDAIECMVNFLLNNSTSDYTLFLVNDYQNPKKLIDAKNANYVISPAISSPMGANLSAFSERPEMDKIIKDAGGTYYTWEQLKNYFKNQ</sequence>
<gene>
    <name evidence="2" type="ORF">SAMN04487906_3065</name>
</gene>
<accession>A0A1I6VEV0</accession>
<keyword evidence="1" id="KW-1133">Transmembrane helix</keyword>
<proteinExistence type="predicted"/>
<feature type="transmembrane region" description="Helical" evidence="1">
    <location>
        <begin position="105"/>
        <end position="125"/>
    </location>
</feature>
<dbReference type="InterPro" id="IPR008719">
    <property type="entry name" value="N2O_reductase_NosL"/>
</dbReference>
<dbReference type="AlphaFoldDB" id="A0A1I6VEV0"/>
<keyword evidence="1" id="KW-0472">Membrane</keyword>
<dbReference type="PANTHER" id="PTHR41247:SF1">
    <property type="entry name" value="HTH-TYPE TRANSCRIPTIONAL REPRESSOR YCNK"/>
    <property type="match status" value="1"/>
</dbReference>
<dbReference type="PANTHER" id="PTHR41247">
    <property type="entry name" value="HTH-TYPE TRANSCRIPTIONAL REPRESSOR YCNK"/>
    <property type="match status" value="1"/>
</dbReference>
<evidence type="ECO:0000313" key="3">
    <source>
        <dbReference type="Proteomes" id="UP000183209"/>
    </source>
</evidence>
<organism evidence="2 3">
    <name type="scientific">Zhouia amylolytica</name>
    <dbReference type="NCBI Taxonomy" id="376730"/>
    <lineage>
        <taxon>Bacteria</taxon>
        <taxon>Pseudomonadati</taxon>
        <taxon>Bacteroidota</taxon>
        <taxon>Flavobacteriia</taxon>
        <taxon>Flavobacteriales</taxon>
        <taxon>Flavobacteriaceae</taxon>
        <taxon>Zhouia</taxon>
    </lineage>
</organism>
<dbReference type="Proteomes" id="UP000183209">
    <property type="component" value="Unassembled WGS sequence"/>
</dbReference>
<dbReference type="EMBL" id="FPAG01000009">
    <property type="protein sequence ID" value="SFT12195.1"/>
    <property type="molecule type" value="Genomic_DNA"/>
</dbReference>
<keyword evidence="1" id="KW-0812">Transmembrane</keyword>
<name>A0A1I6VEV0_9FLAO</name>
<dbReference type="SUPFAM" id="SSF160387">
    <property type="entry name" value="NosL/MerB-like"/>
    <property type="match status" value="1"/>
</dbReference>
<dbReference type="RefSeq" id="WP_317039407.1">
    <property type="nucleotide sequence ID" value="NZ_FPAG01000009.1"/>
</dbReference>
<feature type="transmembrane region" description="Helical" evidence="1">
    <location>
        <begin position="167"/>
        <end position="185"/>
    </location>
</feature>